<dbReference type="AlphaFoldDB" id="A0A3B3CB59"/>
<dbReference type="PaxDb" id="30732-ENSOMEP00000014844"/>
<dbReference type="Proteomes" id="UP000261560">
    <property type="component" value="Unplaced"/>
</dbReference>
<evidence type="ECO:0000313" key="2">
    <source>
        <dbReference type="Ensembl" id="ENSOMEP00000014844.1"/>
    </source>
</evidence>
<dbReference type="GeneID" id="112152854"/>
<evidence type="ECO:0000313" key="3">
    <source>
        <dbReference type="Proteomes" id="UP000261560"/>
    </source>
</evidence>
<dbReference type="GO" id="GO:0000492">
    <property type="term" value="P:box C/D snoRNP assembly"/>
    <property type="evidence" value="ECO:0007669"/>
    <property type="project" value="InterPro"/>
</dbReference>
<feature type="region of interest" description="Disordered" evidence="1">
    <location>
        <begin position="93"/>
        <end position="145"/>
    </location>
</feature>
<dbReference type="STRING" id="30732.ENSOMEP00000014844"/>
<dbReference type="OrthoDB" id="1112980at2759"/>
<dbReference type="GO" id="GO:0062064">
    <property type="term" value="F:box C/D methylation guide snoRNP complex binding"/>
    <property type="evidence" value="ECO:0007669"/>
    <property type="project" value="TreeGrafter"/>
</dbReference>
<dbReference type="CTD" id="121053"/>
<dbReference type="InterPro" id="IPR027921">
    <property type="entry name" value="NOPCHAP1"/>
</dbReference>
<reference evidence="2" key="2">
    <citation type="submission" date="2025-09" db="UniProtKB">
        <authorList>
            <consortium name="Ensembl"/>
        </authorList>
    </citation>
    <scope>IDENTIFICATION</scope>
</reference>
<evidence type="ECO:0000256" key="1">
    <source>
        <dbReference type="SAM" id="MobiDB-lite"/>
    </source>
</evidence>
<name>A0A3B3CB59_ORYME</name>
<reference evidence="2" key="1">
    <citation type="submission" date="2025-08" db="UniProtKB">
        <authorList>
            <consortium name="Ensembl"/>
        </authorList>
    </citation>
    <scope>IDENTIFICATION</scope>
</reference>
<dbReference type="PANTHER" id="PTHR28674">
    <property type="entry name" value="SIMILAR TO DNA SEGMENT, CHR 10, WAYNE STATE UNIVERSITY 102,-EXPRESSED"/>
    <property type="match status" value="1"/>
</dbReference>
<accession>A0A3B3CB59</accession>
<keyword evidence="3" id="KW-1185">Reference proteome</keyword>
<dbReference type="GeneTree" id="ENSGT00940000165155"/>
<protein>
    <submittedName>
        <fullName evidence="2">NOP protein chaperone 1</fullName>
    </submittedName>
</protein>
<proteinExistence type="predicted"/>
<dbReference type="KEGG" id="oml:112152854"/>
<dbReference type="Ensembl" id="ENSOMET00000022847.1">
    <property type="protein sequence ID" value="ENSOMEP00000014844.1"/>
    <property type="gene ID" value="ENSOMEG00000016375.1"/>
</dbReference>
<dbReference type="PANTHER" id="PTHR28674:SF1">
    <property type="entry name" value="NOP PROTEIN CHAPERONE 1"/>
    <property type="match status" value="1"/>
</dbReference>
<dbReference type="OMA" id="VCIKMEL"/>
<organism evidence="2 3">
    <name type="scientific">Oryzias melastigma</name>
    <name type="common">Marine medaka</name>
    <dbReference type="NCBI Taxonomy" id="30732"/>
    <lineage>
        <taxon>Eukaryota</taxon>
        <taxon>Metazoa</taxon>
        <taxon>Chordata</taxon>
        <taxon>Craniata</taxon>
        <taxon>Vertebrata</taxon>
        <taxon>Euteleostomi</taxon>
        <taxon>Actinopterygii</taxon>
        <taxon>Neopterygii</taxon>
        <taxon>Teleostei</taxon>
        <taxon>Neoteleostei</taxon>
        <taxon>Acanthomorphata</taxon>
        <taxon>Ovalentaria</taxon>
        <taxon>Atherinomorphae</taxon>
        <taxon>Beloniformes</taxon>
        <taxon>Adrianichthyidae</taxon>
        <taxon>Oryziinae</taxon>
        <taxon>Oryzias</taxon>
    </lineage>
</organism>
<feature type="compositionally biased region" description="Acidic residues" evidence="1">
    <location>
        <begin position="95"/>
        <end position="119"/>
    </location>
</feature>
<dbReference type="RefSeq" id="XP_024138430.1">
    <property type="nucleotide sequence ID" value="XM_024282662.2"/>
</dbReference>
<dbReference type="Pfam" id="PF15370">
    <property type="entry name" value="NOPCHAP1"/>
    <property type="match status" value="1"/>
</dbReference>
<sequence>MDLNTNKQCSPALLSCGSGAAFSDKLLLKPQTLQTERVPRSSVLERLQGFLPQMAEANKKLKQQMEQGPAGSFDIESVEEDETVIEMDVALVELESSDESDGEEESDSEESDSEDDSSEITEQNLKLPGHTNKKKNPVIQVLHGE</sequence>